<evidence type="ECO:0000256" key="7">
    <source>
        <dbReference type="SAM" id="MobiDB-lite"/>
    </source>
</evidence>
<accession>B8LPJ1</accession>
<evidence type="ECO:0000313" key="9">
    <source>
        <dbReference type="EMBL" id="ABR17571.1"/>
    </source>
</evidence>
<evidence type="ECO:0000256" key="6">
    <source>
        <dbReference type="RuleBase" id="RU363132"/>
    </source>
</evidence>
<evidence type="ECO:0000256" key="4">
    <source>
        <dbReference type="ARBA" id="ARBA00022989"/>
    </source>
</evidence>
<dbReference type="Pfam" id="PF02453">
    <property type="entry name" value="Reticulon"/>
    <property type="match status" value="1"/>
</dbReference>
<keyword evidence="3 6" id="KW-0256">Endoplasmic reticulum</keyword>
<dbReference type="GO" id="GO:0009617">
    <property type="term" value="P:response to bacterium"/>
    <property type="evidence" value="ECO:0007669"/>
    <property type="project" value="InterPro"/>
</dbReference>
<keyword evidence="5 6" id="KW-0472">Membrane</keyword>
<sequence>MGEHPEEAASFLDSVMEKVAEKLPGHDSSSSDSDDEKSKKPESKKPEPSSISSSVKRLFGREKPVHTLFGGGKSADVILWRNKQTSAGVLAGATVMWLLFEWLGYYLLTLICHVLILGITILFVWSNASAFINKQPVRIPQISFSEQLFQDVASALRFEINRLFTVIHDVASGRDLKKFLMVVAGLWILSVIGSWANFLTLFYVAFVFAHTVPVLYEKYEDQVDAFTFKAMDEAKKHYGTFDAKVLSKIPRGPLKDKKF</sequence>
<reference evidence="9" key="1">
    <citation type="submission" date="2007-06" db="EMBL/GenBank/DDBJ databases">
        <title>Full length cDNA sequences from Sitka Spruce (Picea sitchensis).</title>
        <authorList>
            <person name="Ralph S.G."/>
            <person name="Chun H.E."/>
            <person name="Liao N."/>
            <person name="Ali J."/>
            <person name="Reid K."/>
            <person name="Kolosova N."/>
            <person name="Cooper N."/>
            <person name="Cullis C."/>
            <person name="Jancsik S."/>
            <person name="Moore R."/>
            <person name="Mayo M."/>
            <person name="Wagner S."/>
            <person name="Holt R.A."/>
            <person name="Jones S.J.M."/>
            <person name="Marra M.A."/>
            <person name="Ritland C.E."/>
            <person name="Ritland K."/>
            <person name="Bohlmann J."/>
        </authorList>
    </citation>
    <scope>NUCLEOTIDE SEQUENCE</scope>
    <source>
        <tissue evidence="9">Green portion of the leader tissue</tissue>
    </source>
</reference>
<dbReference type="AlphaFoldDB" id="B8LPJ1"/>
<feature type="domain" description="Reticulon" evidence="8">
    <location>
        <begin position="74"/>
        <end position="259"/>
    </location>
</feature>
<feature type="compositionally biased region" description="Basic and acidic residues" evidence="7">
    <location>
        <begin position="36"/>
        <end position="47"/>
    </location>
</feature>
<evidence type="ECO:0000259" key="8">
    <source>
        <dbReference type="PROSITE" id="PS50845"/>
    </source>
</evidence>
<feature type="transmembrane region" description="Helical" evidence="6">
    <location>
        <begin position="179"/>
        <end position="209"/>
    </location>
</feature>
<protein>
    <recommendedName>
        <fullName evidence="6">Reticulon-like protein</fullName>
    </recommendedName>
</protein>
<comment type="subcellular location">
    <subcellularLocation>
        <location evidence="1 6">Endoplasmic reticulum membrane</location>
        <topology evidence="1 6">Multi-pass membrane protein</topology>
    </subcellularLocation>
</comment>
<feature type="region of interest" description="Disordered" evidence="7">
    <location>
        <begin position="22"/>
        <end position="54"/>
    </location>
</feature>
<feature type="transmembrane region" description="Helical" evidence="6">
    <location>
        <begin position="103"/>
        <end position="125"/>
    </location>
</feature>
<evidence type="ECO:0000256" key="5">
    <source>
        <dbReference type="ARBA" id="ARBA00023136"/>
    </source>
</evidence>
<dbReference type="EMBL" id="EF677767">
    <property type="protein sequence ID" value="ABR17571.1"/>
    <property type="molecule type" value="mRNA"/>
</dbReference>
<proteinExistence type="evidence at transcript level"/>
<dbReference type="PANTHER" id="PTHR10994">
    <property type="entry name" value="RETICULON"/>
    <property type="match status" value="1"/>
</dbReference>
<dbReference type="PROSITE" id="PS50845">
    <property type="entry name" value="RETICULON"/>
    <property type="match status" value="1"/>
</dbReference>
<reference evidence="10" key="2">
    <citation type="submission" date="2009-02" db="EMBL/GenBank/DDBJ databases">
        <title>Full length sequence-verified cDNA sequences from Sitka spruce (Picea sitchensis).</title>
        <authorList>
            <person name="Reid K.E."/>
            <person name="Liao N."/>
            <person name="Ralph S."/>
            <person name="Kolosova N."/>
            <person name="Oddy C."/>
            <person name="Moore R."/>
            <person name="Mayo M."/>
            <person name="Wagner S."/>
            <person name="King J."/>
            <person name="Yanchuk A."/>
            <person name="Holt R."/>
            <person name="Jones S."/>
            <person name="Marra M."/>
            <person name="Ritland C.E."/>
            <person name="Ritland K."/>
            <person name="Bohlmann J."/>
        </authorList>
    </citation>
    <scope>NUCLEOTIDE SEQUENCE</scope>
    <source>
        <tissue evidence="10">Bark</tissue>
    </source>
</reference>
<evidence type="ECO:0000256" key="1">
    <source>
        <dbReference type="ARBA" id="ARBA00004477"/>
    </source>
</evidence>
<keyword evidence="2 6" id="KW-0812">Transmembrane</keyword>
<dbReference type="PANTHER" id="PTHR10994:SF193">
    <property type="entry name" value="RETICULON-LIKE PROTEIN"/>
    <property type="match status" value="1"/>
</dbReference>
<dbReference type="InterPro" id="IPR045064">
    <property type="entry name" value="Reticulon-like"/>
</dbReference>
<evidence type="ECO:0000256" key="2">
    <source>
        <dbReference type="ARBA" id="ARBA00022692"/>
    </source>
</evidence>
<dbReference type="InterPro" id="IPR003388">
    <property type="entry name" value="Reticulon"/>
</dbReference>
<dbReference type="OMA" id="MTDEHKH"/>
<evidence type="ECO:0000313" key="10">
    <source>
        <dbReference type="EMBL" id="ACN40850.1"/>
    </source>
</evidence>
<name>B8LPJ1_PICSI</name>
<organism evidence="9">
    <name type="scientific">Picea sitchensis</name>
    <name type="common">Sitka spruce</name>
    <name type="synonym">Pinus sitchensis</name>
    <dbReference type="NCBI Taxonomy" id="3332"/>
    <lineage>
        <taxon>Eukaryota</taxon>
        <taxon>Viridiplantae</taxon>
        <taxon>Streptophyta</taxon>
        <taxon>Embryophyta</taxon>
        <taxon>Tracheophyta</taxon>
        <taxon>Spermatophyta</taxon>
        <taxon>Pinopsida</taxon>
        <taxon>Pinidae</taxon>
        <taxon>Conifers I</taxon>
        <taxon>Pinales</taxon>
        <taxon>Pinaceae</taxon>
        <taxon>Picea</taxon>
    </lineage>
</organism>
<keyword evidence="4 6" id="KW-1133">Transmembrane helix</keyword>
<dbReference type="EMBL" id="BT071388">
    <property type="protein sequence ID" value="ACN40850.1"/>
    <property type="molecule type" value="mRNA"/>
</dbReference>
<dbReference type="GO" id="GO:0005789">
    <property type="term" value="C:endoplasmic reticulum membrane"/>
    <property type="evidence" value="ECO:0007669"/>
    <property type="project" value="UniProtKB-SubCell"/>
</dbReference>
<evidence type="ECO:0000256" key="3">
    <source>
        <dbReference type="ARBA" id="ARBA00022824"/>
    </source>
</evidence>